<proteinExistence type="predicted"/>
<reference evidence="2 3" key="1">
    <citation type="journal article" date="2006" name="Int. J. Syst. Evol. Microbiol.">
        <title>Chryseobacterium piscium sp. nov., isolated from fish of the South Atlantic Ocean off South Africa.</title>
        <authorList>
            <person name="de Beer H."/>
            <person name="Hugo C.J."/>
            <person name="Jooste P.J."/>
            <person name="Vancanneyt M."/>
            <person name="Coenye T."/>
            <person name="Vandamme P."/>
        </authorList>
    </citation>
    <scope>NUCLEOTIDE SEQUENCE [LARGE SCALE GENOMIC DNA]</scope>
    <source>
        <strain evidence="2 3">CCUG 51923</strain>
    </source>
</reference>
<gene>
    <name evidence="2" type="ORF">DRF62_07445</name>
</gene>
<dbReference type="AlphaFoldDB" id="A0A3D9BNJ9"/>
<keyword evidence="3" id="KW-1185">Reference proteome</keyword>
<comment type="caution">
    <text evidence="2">The sequence shown here is derived from an EMBL/GenBank/DDBJ whole genome shotgun (WGS) entry which is preliminary data.</text>
</comment>
<protein>
    <submittedName>
        <fullName evidence="2">Uncharacterized protein</fullName>
    </submittedName>
</protein>
<evidence type="ECO:0000313" key="2">
    <source>
        <dbReference type="EMBL" id="REC55094.1"/>
    </source>
</evidence>
<evidence type="ECO:0000256" key="1">
    <source>
        <dbReference type="SAM" id="Phobius"/>
    </source>
</evidence>
<keyword evidence="1" id="KW-0812">Transmembrane</keyword>
<dbReference type="Proteomes" id="UP000256512">
    <property type="component" value="Unassembled WGS sequence"/>
</dbReference>
<sequence>MRTNIVIIFFIKSNFFYSIIFLKIVFSDCFKLPKFSKMTRIYFLFSQKKIILERLCFFYYPVINAYNSFSKGIIKNQSSIVLFIKGN</sequence>
<name>A0A3D9BNJ9_9FLAO</name>
<dbReference type="EMBL" id="QNVS01000016">
    <property type="protein sequence ID" value="REC55094.1"/>
    <property type="molecule type" value="Genomic_DNA"/>
</dbReference>
<keyword evidence="1" id="KW-0472">Membrane</keyword>
<feature type="transmembrane region" description="Helical" evidence="1">
    <location>
        <begin position="6"/>
        <end position="26"/>
    </location>
</feature>
<accession>A0A3D9BNJ9</accession>
<keyword evidence="1" id="KW-1133">Transmembrane helix</keyword>
<evidence type="ECO:0000313" key="3">
    <source>
        <dbReference type="Proteomes" id="UP000256512"/>
    </source>
</evidence>
<organism evidence="2 3">
    <name type="scientific">Chryseobacterium piscium</name>
    <dbReference type="NCBI Taxonomy" id="333702"/>
    <lineage>
        <taxon>Bacteria</taxon>
        <taxon>Pseudomonadati</taxon>
        <taxon>Bacteroidota</taxon>
        <taxon>Flavobacteriia</taxon>
        <taxon>Flavobacteriales</taxon>
        <taxon>Weeksellaceae</taxon>
        <taxon>Chryseobacterium group</taxon>
        <taxon>Chryseobacterium</taxon>
    </lineage>
</organism>